<gene>
    <name evidence="2" type="ORF">MNOR_LOCUS32669</name>
</gene>
<feature type="compositionally biased region" description="Basic residues" evidence="1">
    <location>
        <begin position="59"/>
        <end position="69"/>
    </location>
</feature>
<protein>
    <recommendedName>
        <fullName evidence="4">C2H2-type domain-containing protein</fullName>
    </recommendedName>
</protein>
<evidence type="ECO:0000313" key="3">
    <source>
        <dbReference type="Proteomes" id="UP001497623"/>
    </source>
</evidence>
<reference evidence="2 3" key="1">
    <citation type="submission" date="2024-05" db="EMBL/GenBank/DDBJ databases">
        <authorList>
            <person name="Wallberg A."/>
        </authorList>
    </citation>
    <scope>NUCLEOTIDE SEQUENCE [LARGE SCALE GENOMIC DNA]</scope>
</reference>
<evidence type="ECO:0000256" key="1">
    <source>
        <dbReference type="SAM" id="MobiDB-lite"/>
    </source>
</evidence>
<evidence type="ECO:0008006" key="4">
    <source>
        <dbReference type="Google" id="ProtNLM"/>
    </source>
</evidence>
<feature type="region of interest" description="Disordered" evidence="1">
    <location>
        <begin position="100"/>
        <end position="122"/>
    </location>
</feature>
<sequence length="122" mass="14102">MNHRKTHTGQKKYQCAKKIHVIQHLQIQPENNLHQCSYYDKSVAQNNRLIIHPSAPIGKKQKLEKHHSNHTNASMDLQMEGETKYKDQLDDTKAGMKEEQTNIKTHETNHISEPKVGIKGKD</sequence>
<accession>A0AAV2S7D0</accession>
<feature type="compositionally biased region" description="Basic and acidic residues" evidence="1">
    <location>
        <begin position="100"/>
        <end position="113"/>
    </location>
</feature>
<dbReference type="Proteomes" id="UP001497623">
    <property type="component" value="Unassembled WGS sequence"/>
</dbReference>
<organism evidence="2 3">
    <name type="scientific">Meganyctiphanes norvegica</name>
    <name type="common">Northern krill</name>
    <name type="synonym">Thysanopoda norvegica</name>
    <dbReference type="NCBI Taxonomy" id="48144"/>
    <lineage>
        <taxon>Eukaryota</taxon>
        <taxon>Metazoa</taxon>
        <taxon>Ecdysozoa</taxon>
        <taxon>Arthropoda</taxon>
        <taxon>Crustacea</taxon>
        <taxon>Multicrustacea</taxon>
        <taxon>Malacostraca</taxon>
        <taxon>Eumalacostraca</taxon>
        <taxon>Eucarida</taxon>
        <taxon>Euphausiacea</taxon>
        <taxon>Euphausiidae</taxon>
        <taxon>Meganyctiphanes</taxon>
    </lineage>
</organism>
<dbReference type="AlphaFoldDB" id="A0AAV2S7D0"/>
<name>A0AAV2S7D0_MEGNR</name>
<feature type="region of interest" description="Disordered" evidence="1">
    <location>
        <begin position="58"/>
        <end position="80"/>
    </location>
</feature>
<evidence type="ECO:0000313" key="2">
    <source>
        <dbReference type="EMBL" id="CAL4161700.1"/>
    </source>
</evidence>
<keyword evidence="3" id="KW-1185">Reference proteome</keyword>
<proteinExistence type="predicted"/>
<comment type="caution">
    <text evidence="2">The sequence shown here is derived from an EMBL/GenBank/DDBJ whole genome shotgun (WGS) entry which is preliminary data.</text>
</comment>
<feature type="non-terminal residue" evidence="2">
    <location>
        <position position="122"/>
    </location>
</feature>
<dbReference type="EMBL" id="CAXKWB010044939">
    <property type="protein sequence ID" value="CAL4161700.1"/>
    <property type="molecule type" value="Genomic_DNA"/>
</dbReference>